<evidence type="ECO:0000313" key="1">
    <source>
        <dbReference type="EMBL" id="KAK4756034.1"/>
    </source>
</evidence>
<accession>A0AAN7PYL2</accession>
<keyword evidence="2" id="KW-1185">Reference proteome</keyword>
<reference evidence="1 2" key="1">
    <citation type="journal article" date="2023" name="Hortic Res">
        <title>Pangenome of water caltrop reveals structural variations and asymmetric subgenome divergence after allopolyploidization.</title>
        <authorList>
            <person name="Zhang X."/>
            <person name="Chen Y."/>
            <person name="Wang L."/>
            <person name="Yuan Y."/>
            <person name="Fang M."/>
            <person name="Shi L."/>
            <person name="Lu R."/>
            <person name="Comes H.P."/>
            <person name="Ma Y."/>
            <person name="Chen Y."/>
            <person name="Huang G."/>
            <person name="Zhou Y."/>
            <person name="Zheng Z."/>
            <person name="Qiu Y."/>
        </authorList>
    </citation>
    <scope>NUCLEOTIDE SEQUENCE [LARGE SCALE GENOMIC DNA]</scope>
    <source>
        <tissue evidence="1">Roots</tissue>
    </source>
</reference>
<gene>
    <name evidence="1" type="ORF">SAY87_009791</name>
</gene>
<evidence type="ECO:0000313" key="2">
    <source>
        <dbReference type="Proteomes" id="UP001345219"/>
    </source>
</evidence>
<name>A0AAN7PYL2_9MYRT</name>
<dbReference type="AlphaFoldDB" id="A0AAN7PYL2"/>
<organism evidence="1 2">
    <name type="scientific">Trapa incisa</name>
    <dbReference type="NCBI Taxonomy" id="236973"/>
    <lineage>
        <taxon>Eukaryota</taxon>
        <taxon>Viridiplantae</taxon>
        <taxon>Streptophyta</taxon>
        <taxon>Embryophyta</taxon>
        <taxon>Tracheophyta</taxon>
        <taxon>Spermatophyta</taxon>
        <taxon>Magnoliopsida</taxon>
        <taxon>eudicotyledons</taxon>
        <taxon>Gunneridae</taxon>
        <taxon>Pentapetalae</taxon>
        <taxon>rosids</taxon>
        <taxon>malvids</taxon>
        <taxon>Myrtales</taxon>
        <taxon>Lythraceae</taxon>
        <taxon>Trapa</taxon>
    </lineage>
</organism>
<comment type="caution">
    <text evidence="1">The sequence shown here is derived from an EMBL/GenBank/DDBJ whole genome shotgun (WGS) entry which is preliminary data.</text>
</comment>
<proteinExistence type="predicted"/>
<dbReference type="EMBL" id="JAXIOK010000014">
    <property type="protein sequence ID" value="KAK4756034.1"/>
    <property type="molecule type" value="Genomic_DNA"/>
</dbReference>
<sequence>MANASSGTSSPRILCLIRGQRSCLEPRTRLSLSWRLAATYLAKLDINQAGAHSRAHFQVELAPLSCVKPSSSIGSGIVVPTNIVHLEVSFYLSSGMLNFSSRE</sequence>
<dbReference type="Proteomes" id="UP001345219">
    <property type="component" value="Chromosome 8"/>
</dbReference>
<protein>
    <submittedName>
        <fullName evidence="1">Uncharacterized protein</fullName>
    </submittedName>
</protein>